<evidence type="ECO:0000256" key="3">
    <source>
        <dbReference type="ARBA" id="ARBA00022960"/>
    </source>
</evidence>
<comment type="similarity">
    <text evidence="7">Belongs to the aspartate/glutamate racemases family.</text>
</comment>
<comment type="pathway">
    <text evidence="7">Cell wall biogenesis; peptidoglycan biosynthesis.</text>
</comment>
<dbReference type="Proteomes" id="UP000023795">
    <property type="component" value="Unassembled WGS sequence"/>
</dbReference>
<dbReference type="NCBIfam" id="TIGR00067">
    <property type="entry name" value="glut_race"/>
    <property type="match status" value="1"/>
</dbReference>
<dbReference type="eggNOG" id="COG0796">
    <property type="taxonomic scope" value="Bacteria"/>
</dbReference>
<accession>L2F8I1</accession>
<keyword evidence="4 7" id="KW-0573">Peptidoglycan synthesis</keyword>
<dbReference type="GO" id="GO:0008881">
    <property type="term" value="F:glutamate racemase activity"/>
    <property type="evidence" value="ECO:0007669"/>
    <property type="project" value="UniProtKB-UniRule"/>
</dbReference>
<name>L2F8I1_9GAMM</name>
<keyword evidence="5 7" id="KW-0413">Isomerase</keyword>
<dbReference type="OrthoDB" id="9801055at2"/>
<protein>
    <recommendedName>
        <fullName evidence="2 7">Glutamate racemase</fullName>
        <ecNumber evidence="2 7">5.1.1.3</ecNumber>
    </recommendedName>
</protein>
<keyword evidence="3 7" id="KW-0133">Cell shape</keyword>
<evidence type="ECO:0000313" key="8">
    <source>
        <dbReference type="EMBL" id="ELA09051.1"/>
    </source>
</evidence>
<dbReference type="RefSeq" id="WP_009501454.1">
    <property type="nucleotide sequence ID" value="NZ_ANIN01000001.1"/>
</dbReference>
<comment type="catalytic activity">
    <reaction evidence="1 7">
        <text>L-glutamate = D-glutamate</text>
        <dbReference type="Rhea" id="RHEA:12813"/>
        <dbReference type="ChEBI" id="CHEBI:29985"/>
        <dbReference type="ChEBI" id="CHEBI:29986"/>
        <dbReference type="EC" id="5.1.1.3"/>
    </reaction>
</comment>
<evidence type="ECO:0000256" key="7">
    <source>
        <dbReference type="HAMAP-Rule" id="MF_00258"/>
    </source>
</evidence>
<dbReference type="SUPFAM" id="SSF53681">
    <property type="entry name" value="Aspartate/glutamate racemase"/>
    <property type="match status" value="2"/>
</dbReference>
<feature type="binding site" evidence="7">
    <location>
        <begin position="47"/>
        <end position="48"/>
    </location>
    <ligand>
        <name>substrate</name>
    </ligand>
</feature>
<feature type="binding site" evidence="7">
    <location>
        <begin position="192"/>
        <end position="193"/>
    </location>
    <ligand>
        <name>substrate</name>
    </ligand>
</feature>
<dbReference type="EMBL" id="ANIN01000001">
    <property type="protein sequence ID" value="ELA09051.1"/>
    <property type="molecule type" value="Genomic_DNA"/>
</dbReference>
<evidence type="ECO:0000256" key="5">
    <source>
        <dbReference type="ARBA" id="ARBA00023235"/>
    </source>
</evidence>
<dbReference type="InterPro" id="IPR018187">
    <property type="entry name" value="Asp/Glu_racemase_AS_1"/>
</dbReference>
<dbReference type="UniPathway" id="UPA00219"/>
<keyword evidence="9" id="KW-1185">Reference proteome</keyword>
<dbReference type="HAMAP" id="MF_00258">
    <property type="entry name" value="Glu_racemase"/>
    <property type="match status" value="1"/>
</dbReference>
<dbReference type="AlphaFoldDB" id="L2F8I1"/>
<dbReference type="STRING" id="1230338.MOMA_01540"/>
<dbReference type="InterPro" id="IPR001920">
    <property type="entry name" value="Asp/Glu_race"/>
</dbReference>
<proteinExistence type="inferred from homology"/>
<keyword evidence="6 7" id="KW-0961">Cell wall biogenesis/degradation</keyword>
<comment type="function">
    <text evidence="7">Provides the (R)-glutamate required for cell wall biosynthesis.</text>
</comment>
<dbReference type="GO" id="GO:0009252">
    <property type="term" value="P:peptidoglycan biosynthetic process"/>
    <property type="evidence" value="ECO:0007669"/>
    <property type="project" value="UniProtKB-UniRule"/>
</dbReference>
<dbReference type="GO" id="GO:0071555">
    <property type="term" value="P:cell wall organization"/>
    <property type="evidence" value="ECO:0007669"/>
    <property type="project" value="UniProtKB-KW"/>
</dbReference>
<evidence type="ECO:0000256" key="6">
    <source>
        <dbReference type="ARBA" id="ARBA00023316"/>
    </source>
</evidence>
<organism evidence="8 9">
    <name type="scientific">Moraxella macacae 0408225</name>
    <dbReference type="NCBI Taxonomy" id="1230338"/>
    <lineage>
        <taxon>Bacteria</taxon>
        <taxon>Pseudomonadati</taxon>
        <taxon>Pseudomonadota</taxon>
        <taxon>Gammaproteobacteria</taxon>
        <taxon>Moraxellales</taxon>
        <taxon>Moraxellaceae</taxon>
        <taxon>Moraxella</taxon>
    </lineage>
</organism>
<dbReference type="GO" id="GO:0008360">
    <property type="term" value="P:regulation of cell shape"/>
    <property type="evidence" value="ECO:0007669"/>
    <property type="project" value="UniProtKB-KW"/>
</dbReference>
<feature type="binding site" evidence="7">
    <location>
        <begin position="79"/>
        <end position="80"/>
    </location>
    <ligand>
        <name>substrate</name>
    </ligand>
</feature>
<dbReference type="PANTHER" id="PTHR21198:SF2">
    <property type="entry name" value="GLUTAMATE RACEMASE"/>
    <property type="match status" value="1"/>
</dbReference>
<dbReference type="InterPro" id="IPR015942">
    <property type="entry name" value="Asp/Glu/hydantoin_racemase"/>
</dbReference>
<dbReference type="EC" id="5.1.1.3" evidence="2 7"/>
<sequence>MTIAQRAALPIGVFDSGVGGLSVFAHLSQQLPYENYIYLADTLNVPYGSRQSDDIRELTVNAVDFLVKKGCKLVVIACNSASAYGLQAVREHFRDLPIVGLVPALKPAVFATKTKQVAVLATPATLHGCSLNNLIDKFATPNAVTVHKYSLASLVPWIESGMPTQHQAVIELEGLLSEIQQKNVDELVLGCTHFPFFKPYLTTKWQTLFADLPLHMIDSGQAVARHVKSLLVMQNLENNNTEHQSLQFFSTADSVGLKQVASCLLNQFDSKILIDFYQA</sequence>
<dbReference type="InterPro" id="IPR004391">
    <property type="entry name" value="Glu_race"/>
</dbReference>
<reference evidence="8 9" key="1">
    <citation type="journal article" date="2013" name="Genome Announc.">
        <title>Genome Sequence of Moraxella macacae 0408225, a Novel Bacterial Species Isolated from a Cynomolgus Macaque with Epistaxis.</title>
        <authorList>
            <person name="Ladner J.T."/>
            <person name="Whitehouse C.A."/>
            <person name="Koroleva G.I."/>
            <person name="Palacios G.F."/>
        </authorList>
    </citation>
    <scope>NUCLEOTIDE SEQUENCE [LARGE SCALE GENOMIC DNA]</scope>
    <source>
        <strain evidence="8 9">0408225</strain>
    </source>
</reference>
<dbReference type="Gene3D" id="3.40.50.1860">
    <property type="match status" value="2"/>
</dbReference>
<dbReference type="PROSITE" id="PS00923">
    <property type="entry name" value="ASP_GLU_RACEMASE_1"/>
    <property type="match status" value="1"/>
</dbReference>
<evidence type="ECO:0000256" key="4">
    <source>
        <dbReference type="ARBA" id="ARBA00022984"/>
    </source>
</evidence>
<feature type="active site" description="Proton donor/acceptor" evidence="7">
    <location>
        <position position="191"/>
    </location>
</feature>
<comment type="caution">
    <text evidence="8">The sequence shown here is derived from an EMBL/GenBank/DDBJ whole genome shotgun (WGS) entry which is preliminary data.</text>
</comment>
<evidence type="ECO:0000256" key="1">
    <source>
        <dbReference type="ARBA" id="ARBA00001602"/>
    </source>
</evidence>
<evidence type="ECO:0000256" key="2">
    <source>
        <dbReference type="ARBA" id="ARBA00013090"/>
    </source>
</evidence>
<dbReference type="Pfam" id="PF01177">
    <property type="entry name" value="Asp_Glu_race"/>
    <property type="match status" value="1"/>
</dbReference>
<feature type="active site" description="Proton donor/acceptor" evidence="7">
    <location>
        <position position="78"/>
    </location>
</feature>
<evidence type="ECO:0000313" key="9">
    <source>
        <dbReference type="Proteomes" id="UP000023795"/>
    </source>
</evidence>
<feature type="binding site" evidence="7">
    <location>
        <begin position="15"/>
        <end position="16"/>
    </location>
    <ligand>
        <name>substrate</name>
    </ligand>
</feature>
<dbReference type="PATRIC" id="fig|1230338.3.peg.340"/>
<gene>
    <name evidence="7" type="primary">murI</name>
    <name evidence="8" type="ORF">MOMA_01540</name>
</gene>
<dbReference type="PANTHER" id="PTHR21198">
    <property type="entry name" value="GLUTAMATE RACEMASE"/>
    <property type="match status" value="1"/>
</dbReference>